<comment type="caution">
    <text evidence="2">The sequence shown here is derived from an EMBL/GenBank/DDBJ whole genome shotgun (WGS) entry which is preliminary data.</text>
</comment>
<keyword evidence="2" id="KW-0808">Transferase</keyword>
<protein>
    <submittedName>
        <fullName evidence="2">Glucokinase</fullName>
    </submittedName>
</protein>
<dbReference type="GO" id="GO:0016301">
    <property type="term" value="F:kinase activity"/>
    <property type="evidence" value="ECO:0007669"/>
    <property type="project" value="UniProtKB-KW"/>
</dbReference>
<name>A0A2N3YJE0_9MICO</name>
<evidence type="ECO:0000256" key="1">
    <source>
        <dbReference type="ARBA" id="ARBA00006479"/>
    </source>
</evidence>
<accession>A0A2N3YJE0</accession>
<sequence>MTTLQPTPSATPASAVDAPAGLLRVGVDIGGTRTKVVAVRDGVVLARFLRPTPRDVAVTVGPLVADVLASVLSTEHLPATDTASGVDRVGVVVPGIVDEEHQRAVWSANLGWRDLDVAAALAGHVAVPVLLGHDVRAGLLGEHLLGAAAGVDDVLFVPLGTGLAAALMTAGRVVRGSEWTGELGHVRVVPDGPECGCGRFGCLEAVAGATAVGRRWREAGREGDARTVSAAVEAGDPLAASIWTAAVEALADAFAPVVATAGTRLVLVGGGMAQAGATLLDPLRAALAERLPMPDGVAVAASGLGEWSGAVGAAHLDLGTG</sequence>
<dbReference type="InterPro" id="IPR043129">
    <property type="entry name" value="ATPase_NBD"/>
</dbReference>
<keyword evidence="2" id="KW-0418">Kinase</keyword>
<dbReference type="InterPro" id="IPR000600">
    <property type="entry name" value="ROK"/>
</dbReference>
<reference evidence="2 3" key="1">
    <citation type="submission" date="2017-12" db="EMBL/GenBank/DDBJ databases">
        <title>Sequencing the genomes of 1000 Actinobacteria strains.</title>
        <authorList>
            <person name="Klenk H.-P."/>
        </authorList>
    </citation>
    <scope>NUCLEOTIDE SEQUENCE [LARGE SCALE GENOMIC DNA]</scope>
    <source>
        <strain evidence="2 3">DSM 12806</strain>
    </source>
</reference>
<comment type="similarity">
    <text evidence="1">Belongs to the ROK (NagC/XylR) family.</text>
</comment>
<evidence type="ECO:0000313" key="2">
    <source>
        <dbReference type="EMBL" id="PKW26949.1"/>
    </source>
</evidence>
<dbReference type="PANTHER" id="PTHR18964:SF149">
    <property type="entry name" value="BIFUNCTIONAL UDP-N-ACETYLGLUCOSAMINE 2-EPIMERASE_N-ACETYLMANNOSAMINE KINASE"/>
    <property type="match status" value="1"/>
</dbReference>
<dbReference type="PANTHER" id="PTHR18964">
    <property type="entry name" value="ROK (REPRESSOR, ORF, KINASE) FAMILY"/>
    <property type="match status" value="1"/>
</dbReference>
<dbReference type="EMBL" id="PJNE01000001">
    <property type="protein sequence ID" value="PKW26949.1"/>
    <property type="molecule type" value="Genomic_DNA"/>
</dbReference>
<organism evidence="2 3">
    <name type="scientific">Phycicoccus duodecadis</name>
    <dbReference type="NCBI Taxonomy" id="173053"/>
    <lineage>
        <taxon>Bacteria</taxon>
        <taxon>Bacillati</taxon>
        <taxon>Actinomycetota</taxon>
        <taxon>Actinomycetes</taxon>
        <taxon>Micrococcales</taxon>
        <taxon>Intrasporangiaceae</taxon>
        <taxon>Phycicoccus</taxon>
    </lineage>
</organism>
<dbReference type="RefSeq" id="WP_245862158.1">
    <property type="nucleotide sequence ID" value="NZ_PJNE01000001.1"/>
</dbReference>
<dbReference type="Gene3D" id="3.30.420.40">
    <property type="match status" value="2"/>
</dbReference>
<proteinExistence type="inferred from homology"/>
<dbReference type="Proteomes" id="UP000233781">
    <property type="component" value="Unassembled WGS sequence"/>
</dbReference>
<dbReference type="SUPFAM" id="SSF53067">
    <property type="entry name" value="Actin-like ATPase domain"/>
    <property type="match status" value="1"/>
</dbReference>
<keyword evidence="3" id="KW-1185">Reference proteome</keyword>
<dbReference type="Pfam" id="PF00480">
    <property type="entry name" value="ROK"/>
    <property type="match status" value="1"/>
</dbReference>
<evidence type="ECO:0000313" key="3">
    <source>
        <dbReference type="Proteomes" id="UP000233781"/>
    </source>
</evidence>
<gene>
    <name evidence="2" type="ORF">ATL31_1778</name>
</gene>
<dbReference type="AlphaFoldDB" id="A0A2N3YJE0"/>